<evidence type="ECO:0000313" key="4">
    <source>
        <dbReference type="WBParaSite" id="HDID_0000582701-mRNA-1"/>
    </source>
</evidence>
<dbReference type="EMBL" id="UYSG01003507">
    <property type="protein sequence ID" value="VDL58144.1"/>
    <property type="molecule type" value="Genomic_DNA"/>
</dbReference>
<evidence type="ECO:0000313" key="2">
    <source>
        <dbReference type="EMBL" id="VDL58144.1"/>
    </source>
</evidence>
<proteinExistence type="predicted"/>
<dbReference type="Proteomes" id="UP000274504">
    <property type="component" value="Unassembled WGS sequence"/>
</dbReference>
<dbReference type="AlphaFoldDB" id="A0A0R3SLL2"/>
<dbReference type="STRING" id="6216.A0A0R3SLL2"/>
<name>A0A0R3SLL2_HYMDI</name>
<reference evidence="4" key="1">
    <citation type="submission" date="2017-02" db="UniProtKB">
        <authorList>
            <consortium name="WormBaseParasite"/>
        </authorList>
    </citation>
    <scope>IDENTIFICATION</scope>
</reference>
<feature type="compositionally biased region" description="Low complexity" evidence="1">
    <location>
        <begin position="28"/>
        <end position="37"/>
    </location>
</feature>
<evidence type="ECO:0000256" key="1">
    <source>
        <dbReference type="SAM" id="MobiDB-lite"/>
    </source>
</evidence>
<accession>A0A0R3SLL2</accession>
<sequence length="113" mass="11832">MVMDVVRAVQETIAYFCQSTISSGTPEGSNITGSSSSGSGGTGIPKPVQHTPNYRCYSSLAALGGSGRSSLVAVVNPLMVLISDGLLPPQTRAIFTSKPKSRIWTLVEDSCRP</sequence>
<gene>
    <name evidence="2" type="ORF">HDID_LOCUS5826</name>
</gene>
<dbReference type="Gene3D" id="1.20.58.900">
    <property type="match status" value="1"/>
</dbReference>
<dbReference type="WBParaSite" id="HDID_0000582701-mRNA-1">
    <property type="protein sequence ID" value="HDID_0000582701-mRNA-1"/>
    <property type="gene ID" value="HDID_0000582701"/>
</dbReference>
<reference evidence="2 3" key="2">
    <citation type="submission" date="2018-11" db="EMBL/GenBank/DDBJ databases">
        <authorList>
            <consortium name="Pathogen Informatics"/>
        </authorList>
    </citation>
    <scope>NUCLEOTIDE SEQUENCE [LARGE SCALE GENOMIC DNA]</scope>
</reference>
<feature type="region of interest" description="Disordered" evidence="1">
    <location>
        <begin position="20"/>
        <end position="49"/>
    </location>
</feature>
<dbReference type="InterPro" id="IPR037213">
    <property type="entry name" value="Run_dom_sf"/>
</dbReference>
<evidence type="ECO:0000313" key="3">
    <source>
        <dbReference type="Proteomes" id="UP000274504"/>
    </source>
</evidence>
<organism evidence="4">
    <name type="scientific">Hymenolepis diminuta</name>
    <name type="common">Rat tapeworm</name>
    <dbReference type="NCBI Taxonomy" id="6216"/>
    <lineage>
        <taxon>Eukaryota</taxon>
        <taxon>Metazoa</taxon>
        <taxon>Spiralia</taxon>
        <taxon>Lophotrochozoa</taxon>
        <taxon>Platyhelminthes</taxon>
        <taxon>Cestoda</taxon>
        <taxon>Eucestoda</taxon>
        <taxon>Cyclophyllidea</taxon>
        <taxon>Hymenolepididae</taxon>
        <taxon>Hymenolepis</taxon>
    </lineage>
</organism>
<protein>
    <submittedName>
        <fullName evidence="2 4">Uncharacterized protein</fullName>
    </submittedName>
</protein>
<dbReference type="OrthoDB" id="6243550at2759"/>